<feature type="domain" description="Gram-positive pilin subunit D1 N-terminal" evidence="2">
    <location>
        <begin position="2"/>
        <end position="119"/>
    </location>
</feature>
<dbReference type="InterPro" id="IPR032364">
    <property type="entry name" value="GramPos_pilinD1_N"/>
</dbReference>
<keyword evidence="1" id="KW-0472">Membrane</keyword>
<proteinExistence type="predicted"/>
<dbReference type="Gene3D" id="2.60.40.740">
    <property type="match status" value="1"/>
</dbReference>
<gene>
    <name evidence="5" type="primary">spaD</name>
    <name evidence="5" type="ORF">CULCOIPH005_15580</name>
</gene>
<feature type="transmembrane region" description="Helical" evidence="1">
    <location>
        <begin position="410"/>
        <end position="430"/>
    </location>
</feature>
<dbReference type="InterPro" id="IPR013783">
    <property type="entry name" value="Ig-like_fold"/>
</dbReference>
<evidence type="ECO:0000259" key="4">
    <source>
        <dbReference type="Pfam" id="PF17998"/>
    </source>
</evidence>
<dbReference type="InterPro" id="IPR048052">
    <property type="entry name" value="FM1-like"/>
</dbReference>
<dbReference type="NCBIfam" id="NF033902">
    <property type="entry name" value="iso_D2_wall_anc"/>
    <property type="match status" value="1"/>
</dbReference>
<feature type="domain" description="Adhesin isopeptide-forming adherence" evidence="4">
    <location>
        <begin position="123"/>
        <end position="247"/>
    </location>
</feature>
<evidence type="ECO:0000259" key="2">
    <source>
        <dbReference type="Pfam" id="PF16555"/>
    </source>
</evidence>
<dbReference type="Proteomes" id="UP001205910">
    <property type="component" value="Unassembled WGS sequence"/>
</dbReference>
<evidence type="ECO:0000313" key="6">
    <source>
        <dbReference type="Proteomes" id="UP001205910"/>
    </source>
</evidence>
<dbReference type="NCBIfam" id="TIGR01167">
    <property type="entry name" value="LPXTG_anchor"/>
    <property type="match status" value="1"/>
</dbReference>
<feature type="domain" description="SpaA-like prealbumin fold" evidence="3">
    <location>
        <begin position="264"/>
        <end position="375"/>
    </location>
</feature>
<dbReference type="GO" id="GO:0005975">
    <property type="term" value="P:carbohydrate metabolic process"/>
    <property type="evidence" value="ECO:0007669"/>
    <property type="project" value="UniProtKB-ARBA"/>
</dbReference>
<keyword evidence="1" id="KW-1133">Transmembrane helix</keyword>
<dbReference type="Pfam" id="PF17998">
    <property type="entry name" value="AgI_II_C2"/>
    <property type="match status" value="1"/>
</dbReference>
<comment type="caution">
    <text evidence="5">The sequence shown here is derived from an EMBL/GenBank/DDBJ whole genome shotgun (WGS) entry which is preliminary data.</text>
</comment>
<dbReference type="InterPro" id="IPR026466">
    <property type="entry name" value="Fim_isopep_form_D2_dom"/>
</dbReference>
<evidence type="ECO:0000313" key="5">
    <source>
        <dbReference type="EMBL" id="GJJ43369.1"/>
    </source>
</evidence>
<dbReference type="Gene3D" id="2.60.40.10">
    <property type="entry name" value="Immunoglobulins"/>
    <property type="match status" value="2"/>
</dbReference>
<name>A0ABD0BHF6_CORUL</name>
<dbReference type="Pfam" id="PF17802">
    <property type="entry name" value="SpaA"/>
    <property type="match status" value="1"/>
</dbReference>
<evidence type="ECO:0000256" key="1">
    <source>
        <dbReference type="SAM" id="Phobius"/>
    </source>
</evidence>
<protein>
    <submittedName>
        <fullName evidence="5">Surface-anchored proten</fullName>
    </submittedName>
</protein>
<dbReference type="NCBIfam" id="TIGR04226">
    <property type="entry name" value="RrgB_K2N_iso_D2"/>
    <property type="match status" value="1"/>
</dbReference>
<keyword evidence="1" id="KW-0812">Transmembrane</keyword>
<dbReference type="EMBL" id="BQFK01000004">
    <property type="protein sequence ID" value="GJJ43369.1"/>
    <property type="molecule type" value="Genomic_DNA"/>
</dbReference>
<dbReference type="InterPro" id="IPR041033">
    <property type="entry name" value="SpaA_PFL_dom_1"/>
</dbReference>
<reference evidence="5 6" key="1">
    <citation type="submission" date="2021-11" db="EMBL/GenBank/DDBJ databases">
        <title>Whole genome sequences of diphtheriae toxin producing Corynebacterium ulcerans isolates from cats in Osaka, Japan.</title>
        <authorList>
            <person name="Umeda K."/>
            <person name="Hirai Y."/>
        </authorList>
    </citation>
    <scope>NUCLEOTIDE SEQUENCE [LARGE SCALE GENOMIC DNA]</scope>
    <source>
        <strain evidence="5 6">12109B-1</strain>
    </source>
</reference>
<dbReference type="RefSeq" id="WP_261804593.1">
    <property type="nucleotide sequence ID" value="NZ_BQFK01000004.1"/>
</dbReference>
<accession>A0ABD0BHF6</accession>
<dbReference type="Pfam" id="PF16555">
    <property type="entry name" value="GramPos_pilinD1"/>
    <property type="match status" value="1"/>
</dbReference>
<dbReference type="AlphaFoldDB" id="A0ABD0BHF6"/>
<organism evidence="5 6">
    <name type="scientific">Corynebacterium ulcerans</name>
    <dbReference type="NCBI Taxonomy" id="65058"/>
    <lineage>
        <taxon>Bacteria</taxon>
        <taxon>Bacillati</taxon>
        <taxon>Actinomycetota</taxon>
        <taxon>Actinomycetes</taxon>
        <taxon>Mycobacteriales</taxon>
        <taxon>Corynebacteriaceae</taxon>
        <taxon>Corynebacterium</taxon>
    </lineage>
</organism>
<evidence type="ECO:0000259" key="3">
    <source>
        <dbReference type="Pfam" id="PF17802"/>
    </source>
</evidence>
<sequence length="437" mass="46562">MKGTSLDGVGFTVYKIKGIDLSTNEGLVAAAALKASDFVKNGAADLEKVEKIGDEQITKDGGKAEWSGLAPSAYLVIETSPKVGYTPAAPFIAFVPMTQNNAEKGGTEWNYNVHAYPKNYAQKTPEKQVKDSGVNVGDKLEYAITGYAQPIKDGQVRTVFRIEDNLDAKLIAPNPEDVTVDGFTATVDYEVSIDEQKVTINFTAEGLKKLGDNQAVVAHIPATVKEQPAGGVIENKAQVIENDPNTGNEQTPKDTPTVKTYYGGIKFNKVAAKDGKALAGAEFKVFGVKDGQTCSKGLVDNKALDPIKINGEPKTYTSADETGLVTIDGLHVNDYANDTQGVANLYQSYCLVETKSPKGFELLAEPVEFKVLKSDVETGQAERIIKLVNEEGKIKNLEDTTPNLPMTGGAGIGILAALGALIIGAGAWLARRNSAKS</sequence>
<dbReference type="InterPro" id="IPR026345">
    <property type="entry name" value="Adh_isopep-form_adh_dom"/>
</dbReference>